<dbReference type="AlphaFoldDB" id="A0A9W8Q9C8"/>
<evidence type="ECO:0000313" key="3">
    <source>
        <dbReference type="EMBL" id="KAJ4148368.1"/>
    </source>
</evidence>
<feature type="region of interest" description="Disordered" evidence="1">
    <location>
        <begin position="1"/>
        <end position="23"/>
    </location>
</feature>
<organism evidence="3 4">
    <name type="scientific">Akanthomyces muscarius</name>
    <name type="common">Entomopathogenic fungus</name>
    <name type="synonym">Lecanicillium muscarium</name>
    <dbReference type="NCBI Taxonomy" id="2231603"/>
    <lineage>
        <taxon>Eukaryota</taxon>
        <taxon>Fungi</taxon>
        <taxon>Dikarya</taxon>
        <taxon>Ascomycota</taxon>
        <taxon>Pezizomycotina</taxon>
        <taxon>Sordariomycetes</taxon>
        <taxon>Hypocreomycetidae</taxon>
        <taxon>Hypocreales</taxon>
        <taxon>Cordycipitaceae</taxon>
        <taxon>Akanthomyces</taxon>
    </lineage>
</organism>
<dbReference type="Pfam" id="PF08450">
    <property type="entry name" value="SGL"/>
    <property type="match status" value="1"/>
</dbReference>
<reference evidence="3" key="1">
    <citation type="journal article" date="2023" name="Access Microbiol">
        <title>De-novo genome assembly for Akanthomyces muscarius, a biocontrol agent of insect agricultural pests.</title>
        <authorList>
            <person name="Erdos Z."/>
            <person name="Studholme D.J."/>
            <person name="Raymond B."/>
            <person name="Sharma M."/>
        </authorList>
    </citation>
    <scope>NUCLEOTIDE SEQUENCE</scope>
    <source>
        <strain evidence="3">Ve6</strain>
    </source>
</reference>
<dbReference type="PANTHER" id="PTHR47064">
    <property type="entry name" value="PUTATIVE (AFU_ORTHOLOGUE AFUA_1G08990)-RELATED"/>
    <property type="match status" value="1"/>
</dbReference>
<dbReference type="SUPFAM" id="SSF63829">
    <property type="entry name" value="Calcium-dependent phosphotriesterase"/>
    <property type="match status" value="1"/>
</dbReference>
<keyword evidence="4" id="KW-1185">Reference proteome</keyword>
<dbReference type="InterPro" id="IPR052988">
    <property type="entry name" value="Oryzine_lactonohydrolase"/>
</dbReference>
<dbReference type="InterPro" id="IPR011042">
    <property type="entry name" value="6-blade_b-propeller_TolB-like"/>
</dbReference>
<proteinExistence type="predicted"/>
<feature type="compositionally biased region" description="Polar residues" evidence="1">
    <location>
        <begin position="1"/>
        <end position="19"/>
    </location>
</feature>
<dbReference type="PANTHER" id="PTHR47064:SF2">
    <property type="entry name" value="SMP-30_GLUCONOLACTONASE_LRE-LIKE REGION DOMAIN-CONTAINING PROTEIN-RELATED"/>
    <property type="match status" value="1"/>
</dbReference>
<dbReference type="InterPro" id="IPR013658">
    <property type="entry name" value="SGL"/>
</dbReference>
<dbReference type="GeneID" id="80890002"/>
<feature type="domain" description="SMP-30/Gluconolactonase/LRE-like region" evidence="2">
    <location>
        <begin position="156"/>
        <end position="335"/>
    </location>
</feature>
<comment type="caution">
    <text evidence="3">The sequence shown here is derived from an EMBL/GenBank/DDBJ whole genome shotgun (WGS) entry which is preliminary data.</text>
</comment>
<evidence type="ECO:0000256" key="1">
    <source>
        <dbReference type="SAM" id="MobiDB-lite"/>
    </source>
</evidence>
<accession>A0A9W8Q9C8</accession>
<dbReference type="Proteomes" id="UP001144673">
    <property type="component" value="Chromosome 3"/>
</dbReference>
<dbReference type="Gene3D" id="2.120.10.30">
    <property type="entry name" value="TolB, C-terminal domain"/>
    <property type="match status" value="1"/>
</dbReference>
<name>A0A9W8Q9C8_AKAMU</name>
<dbReference type="KEGG" id="amus:LMH87_002843"/>
<gene>
    <name evidence="3" type="ORF">LMH87_002843</name>
</gene>
<protein>
    <recommendedName>
        <fullName evidence="2">SMP-30/Gluconolactonase/LRE-like region domain-containing protein</fullName>
    </recommendedName>
</protein>
<evidence type="ECO:0000313" key="4">
    <source>
        <dbReference type="Proteomes" id="UP001144673"/>
    </source>
</evidence>
<sequence length="386" mass="42313">MSQYASHSSSDPSINQESKPVTGWKRHHKEFEHVLGIQPKFELLISSPDTPFAHEAGVYFESEDVLFVTSNRLVENGKNGLEKSQHVQISRIDLSQFRRKGSGLATRDEISGGSIQMGNGGVNYQDGILFCAQGSDMSPSGLVWMSKSAPFQTKAIVTSYHGVQFNSVNDVVVSKLDGSIWFTDPTYGHEQGYKASPSLPSQVYRYIPDENGGYGSIRAVVDGFGHPNGLCFSPDESTLYITDTDKVHGSGHIRSDRPSSIYAFDVIRRHGHPMVCNRRLFAFVEAGIPDGIKCDTDGRVYSGCGDGIHVWSESGVPLGRFQIAGGVANFCFGRPGEIFALNEHHLWRVSIASSIQGALLADLPTHAKGRRKITTMVRNGLRNVFC</sequence>
<dbReference type="RefSeq" id="XP_056051309.1">
    <property type="nucleotide sequence ID" value="XM_056194365.1"/>
</dbReference>
<evidence type="ECO:0000259" key="2">
    <source>
        <dbReference type="Pfam" id="PF08450"/>
    </source>
</evidence>
<dbReference type="EMBL" id="JAJHUN010000010">
    <property type="protein sequence ID" value="KAJ4148368.1"/>
    <property type="molecule type" value="Genomic_DNA"/>
</dbReference>